<evidence type="ECO:0000256" key="1">
    <source>
        <dbReference type="ARBA" id="ARBA00001933"/>
    </source>
</evidence>
<dbReference type="InterPro" id="IPR001926">
    <property type="entry name" value="TrpB-like_PALP"/>
</dbReference>
<organism evidence="7 8">
    <name type="scientific">Pseudoalteromonas piratica</name>
    <dbReference type="NCBI Taxonomy" id="1348114"/>
    <lineage>
        <taxon>Bacteria</taxon>
        <taxon>Pseudomonadati</taxon>
        <taxon>Pseudomonadota</taxon>
        <taxon>Gammaproteobacteria</taxon>
        <taxon>Alteromonadales</taxon>
        <taxon>Pseudoalteromonadaceae</taxon>
        <taxon>Pseudoalteromonas</taxon>
    </lineage>
</organism>
<feature type="modified residue" description="N6-(pyridoxal phosphate)lysine" evidence="5">
    <location>
        <position position="45"/>
    </location>
</feature>
<dbReference type="STRING" id="1348114.OM33_04675"/>
<evidence type="ECO:0000313" key="8">
    <source>
        <dbReference type="Proteomes" id="UP000030341"/>
    </source>
</evidence>
<dbReference type="EMBL" id="CP009888">
    <property type="protein sequence ID" value="AIY64516.1"/>
    <property type="molecule type" value="Genomic_DNA"/>
</dbReference>
<dbReference type="InterPro" id="IPR036052">
    <property type="entry name" value="TrpB-like_PALP_sf"/>
</dbReference>
<feature type="domain" description="Tryptophan synthase beta chain-like PALP" evidence="6">
    <location>
        <begin position="8"/>
        <end position="287"/>
    </location>
</feature>
<proteinExistence type="inferred from homology"/>
<evidence type="ECO:0000256" key="4">
    <source>
        <dbReference type="PIRSR" id="PIRSR006278-1"/>
    </source>
</evidence>
<accession>A0A0A7EEM2</accession>
<name>A0A0A7EEM2_9GAMM</name>
<evidence type="ECO:0000256" key="5">
    <source>
        <dbReference type="PIRSR" id="PIRSR006278-2"/>
    </source>
</evidence>
<dbReference type="HOGENOM" id="CLU_048897_0_0_6"/>
<comment type="cofactor">
    <cofactor evidence="1">
        <name>pyridoxal 5'-phosphate</name>
        <dbReference type="ChEBI" id="CHEBI:597326"/>
    </cofactor>
</comment>
<dbReference type="Pfam" id="PF00291">
    <property type="entry name" value="PALP"/>
    <property type="match status" value="1"/>
</dbReference>
<comment type="similarity">
    <text evidence="2">Belongs to the ACC deaminase/D-cysteine desulfhydrase family.</text>
</comment>
<keyword evidence="3 5" id="KW-0663">Pyridoxal phosphate</keyword>
<dbReference type="AlphaFoldDB" id="A0A0A7EEM2"/>
<dbReference type="GO" id="GO:0019148">
    <property type="term" value="F:D-cysteine desulfhydrase activity"/>
    <property type="evidence" value="ECO:0007669"/>
    <property type="project" value="TreeGrafter"/>
</dbReference>
<dbReference type="OrthoDB" id="9801249at2"/>
<dbReference type="KEGG" id="pseo:OM33_04675"/>
<gene>
    <name evidence="7" type="ORF">OM33_04675</name>
</gene>
<protein>
    <submittedName>
        <fullName evidence="7">1-aminocyclopropane-1-carboxylate deaminase</fullName>
    </submittedName>
</protein>
<dbReference type="Proteomes" id="UP000030341">
    <property type="component" value="Chromosome 1"/>
</dbReference>
<dbReference type="PIRSF" id="PIRSF006278">
    <property type="entry name" value="ACCD_DCysDesulf"/>
    <property type="match status" value="1"/>
</dbReference>
<evidence type="ECO:0000313" key="7">
    <source>
        <dbReference type="EMBL" id="AIY64516.1"/>
    </source>
</evidence>
<dbReference type="eggNOG" id="COG2515">
    <property type="taxonomic scope" value="Bacteria"/>
</dbReference>
<dbReference type="InterPro" id="IPR027278">
    <property type="entry name" value="ACCD_DCysDesulf"/>
</dbReference>
<reference evidence="7 8" key="1">
    <citation type="submission" date="2014-11" db="EMBL/GenBank/DDBJ databases">
        <title>Complete Genome Sequence of Pseudoalteromonas sp. Strain OCN003 Isolated from Kaneohe Bay, Oahu, Hawaii.</title>
        <authorList>
            <person name="Beurmann S."/>
            <person name="Videau P."/>
            <person name="Ushijima B."/>
            <person name="Smith A.M."/>
            <person name="Aeby G.S."/>
            <person name="Callahan S.M."/>
            <person name="Belcaid M."/>
        </authorList>
    </citation>
    <scope>NUCLEOTIDE SEQUENCE [LARGE SCALE GENOMIC DNA]</scope>
    <source>
        <strain evidence="7 8">OCN003</strain>
    </source>
</reference>
<dbReference type="PANTHER" id="PTHR43780">
    <property type="entry name" value="1-AMINOCYCLOPROPANE-1-CARBOXYLATE DEAMINASE-RELATED"/>
    <property type="match status" value="1"/>
</dbReference>
<dbReference type="RefSeq" id="WP_038639333.1">
    <property type="nucleotide sequence ID" value="NZ_CP009888.1"/>
</dbReference>
<dbReference type="SUPFAM" id="SSF53686">
    <property type="entry name" value="Tryptophan synthase beta subunit-like PLP-dependent enzymes"/>
    <property type="match status" value="1"/>
</dbReference>
<evidence type="ECO:0000256" key="3">
    <source>
        <dbReference type="ARBA" id="ARBA00022898"/>
    </source>
</evidence>
<dbReference type="PANTHER" id="PTHR43780:SF2">
    <property type="entry name" value="1-AMINOCYCLOPROPANE-1-CARBOXYLATE DEAMINASE-RELATED"/>
    <property type="match status" value="1"/>
</dbReference>
<evidence type="ECO:0000259" key="6">
    <source>
        <dbReference type="Pfam" id="PF00291"/>
    </source>
</evidence>
<keyword evidence="8" id="KW-1185">Reference proteome</keyword>
<sequence>MSIDLQLNIDETPIQKIIHPILVENNVNLFVKRDDLTHPLISGNKWRKLKHNLIFAKQQNINKLISFSGPFSNHLYALAGASRLFNFNSEVIVRGPQLDANNPCLKFAAACGVKLTPVSRLTYRRRNDLDYLTELQNNKPDSLIIPEGGSNQLAIKGMIELAHSLPDVDEVWCATGSAGTLAGLVEGLPEKTKIRGVAVLKQADYLNETVKQLSPKAQHQTNWQLLTEYHYGGYGKFNAELWQFCQNLRHQLPLEPIYTGKLLFTLFNLIKQRRFPAGSKLLAIHTGGLQGLNGLRYRNLI</sequence>
<dbReference type="Gene3D" id="3.40.50.1100">
    <property type="match status" value="2"/>
</dbReference>
<feature type="active site" description="Nucleophile" evidence="4">
    <location>
        <position position="72"/>
    </location>
</feature>
<evidence type="ECO:0000256" key="2">
    <source>
        <dbReference type="ARBA" id="ARBA00008639"/>
    </source>
</evidence>